<reference evidence="3 4" key="1">
    <citation type="journal article" date="2013" name="Curr. Biol.">
        <title>The Genome of the Foraminiferan Reticulomyxa filosa.</title>
        <authorList>
            <person name="Glockner G."/>
            <person name="Hulsmann N."/>
            <person name="Schleicher M."/>
            <person name="Noegel A.A."/>
            <person name="Eichinger L."/>
            <person name="Gallinger C."/>
            <person name="Pawlowski J."/>
            <person name="Sierra R."/>
            <person name="Euteneuer U."/>
            <person name="Pillet L."/>
            <person name="Moustafa A."/>
            <person name="Platzer M."/>
            <person name="Groth M."/>
            <person name="Szafranski K."/>
            <person name="Schliwa M."/>
        </authorList>
    </citation>
    <scope>NUCLEOTIDE SEQUENCE [LARGE SCALE GENOMIC DNA]</scope>
</reference>
<evidence type="ECO:0000313" key="4">
    <source>
        <dbReference type="Proteomes" id="UP000023152"/>
    </source>
</evidence>
<feature type="compositionally biased region" description="Polar residues" evidence="1">
    <location>
        <begin position="15"/>
        <end position="42"/>
    </location>
</feature>
<keyword evidence="4" id="KW-1185">Reference proteome</keyword>
<name>X6M8G1_RETFI</name>
<feature type="region of interest" description="Disordered" evidence="1">
    <location>
        <begin position="1"/>
        <end position="51"/>
    </location>
</feature>
<dbReference type="AlphaFoldDB" id="X6M8G1"/>
<dbReference type="GO" id="GO:0005509">
    <property type="term" value="F:calcium ion binding"/>
    <property type="evidence" value="ECO:0007669"/>
    <property type="project" value="InterPro"/>
</dbReference>
<evidence type="ECO:0000259" key="2">
    <source>
        <dbReference type="PROSITE" id="PS50222"/>
    </source>
</evidence>
<feature type="non-terminal residue" evidence="3">
    <location>
        <position position="362"/>
    </location>
</feature>
<accession>X6M8G1</accession>
<gene>
    <name evidence="3" type="ORF">RFI_27099</name>
</gene>
<dbReference type="EMBL" id="ASPP01023556">
    <property type="protein sequence ID" value="ETO10278.1"/>
    <property type="molecule type" value="Genomic_DNA"/>
</dbReference>
<sequence>EVSTTNRLNEEKITSKTTEQRVASTTSQTNETNAQSSATVGPNTSTNTVTNANANANAMPLSTLGLDLNFNPKPTPNLNLNLNLSPNHNPNVNLMNTNDGLPTTATTSSQLEQTVEVFMQEIHKTLTKFDVYGNGTLDPFDFTESMRAFLPGIDPNKCQILHEFLSDIGDDKMLSPEINANDTRKSLSSSSNPLSPKSTSPGALKHSVALLNDKSLSKSKARQKQTITVSVSPTMQAITMNNANTSANANTNMKTDSKLLRHKNGYSKGQSYVTNAEDHSRSSSGMQHALGRKRFRNVVKGQSFDRGEQRTPEDELVISDGSTLYMSSSHLKLLEMSIDKFIKVVRAFALSCAYTVQPPRGY</sequence>
<evidence type="ECO:0000313" key="3">
    <source>
        <dbReference type="EMBL" id="ETO10278.1"/>
    </source>
</evidence>
<feature type="region of interest" description="Disordered" evidence="1">
    <location>
        <begin position="182"/>
        <end position="203"/>
    </location>
</feature>
<organism evidence="3 4">
    <name type="scientific">Reticulomyxa filosa</name>
    <dbReference type="NCBI Taxonomy" id="46433"/>
    <lineage>
        <taxon>Eukaryota</taxon>
        <taxon>Sar</taxon>
        <taxon>Rhizaria</taxon>
        <taxon>Retaria</taxon>
        <taxon>Foraminifera</taxon>
        <taxon>Monothalamids</taxon>
        <taxon>Reticulomyxidae</taxon>
        <taxon>Reticulomyxa</taxon>
    </lineage>
</organism>
<evidence type="ECO:0000256" key="1">
    <source>
        <dbReference type="SAM" id="MobiDB-lite"/>
    </source>
</evidence>
<feature type="compositionally biased region" description="Low complexity" evidence="1">
    <location>
        <begin position="186"/>
        <end position="201"/>
    </location>
</feature>
<dbReference type="PROSITE" id="PS50222">
    <property type="entry name" value="EF_HAND_2"/>
    <property type="match status" value="1"/>
</dbReference>
<feature type="domain" description="EF-hand" evidence="2">
    <location>
        <begin position="117"/>
        <end position="152"/>
    </location>
</feature>
<comment type="caution">
    <text evidence="3">The sequence shown here is derived from an EMBL/GenBank/DDBJ whole genome shotgun (WGS) entry which is preliminary data.</text>
</comment>
<dbReference type="InterPro" id="IPR002048">
    <property type="entry name" value="EF_hand_dom"/>
</dbReference>
<dbReference type="Proteomes" id="UP000023152">
    <property type="component" value="Unassembled WGS sequence"/>
</dbReference>
<feature type="non-terminal residue" evidence="3">
    <location>
        <position position="1"/>
    </location>
</feature>
<proteinExistence type="predicted"/>
<protein>
    <recommendedName>
        <fullName evidence="2">EF-hand domain-containing protein</fullName>
    </recommendedName>
</protein>